<dbReference type="InterPro" id="IPR018114">
    <property type="entry name" value="TRYPSIN_HIS"/>
</dbReference>
<dbReference type="Proteomes" id="UP000030765">
    <property type="component" value="Unassembled WGS sequence"/>
</dbReference>
<name>A0A084VJJ7_ANOSI</name>
<evidence type="ECO:0000313" key="3">
    <source>
        <dbReference type="EMBL" id="KFB38141.1"/>
    </source>
</evidence>
<dbReference type="SUPFAM" id="SSF50494">
    <property type="entry name" value="Trypsin-like serine proteases"/>
    <property type="match status" value="1"/>
</dbReference>
<keyword evidence="5" id="KW-1185">Reference proteome</keyword>
<evidence type="ECO:0000259" key="2">
    <source>
        <dbReference type="PROSITE" id="PS50240"/>
    </source>
</evidence>
<proteinExistence type="inferred from homology"/>
<accession>A0A084VJJ7</accession>
<dbReference type="PRINTS" id="PR00722">
    <property type="entry name" value="CHYMOTRYPSIN"/>
</dbReference>
<dbReference type="PANTHER" id="PTHR24260:SF147">
    <property type="entry name" value="EG:BACR7A4.3 PROTEIN-RELATED"/>
    <property type="match status" value="1"/>
</dbReference>
<dbReference type="VEuPathDB" id="VectorBase:ASIS017382"/>
<dbReference type="Pfam" id="PF00089">
    <property type="entry name" value="Trypsin"/>
    <property type="match status" value="1"/>
</dbReference>
<dbReference type="GO" id="GO:0004252">
    <property type="term" value="F:serine-type endopeptidase activity"/>
    <property type="evidence" value="ECO:0007669"/>
    <property type="project" value="InterPro"/>
</dbReference>
<dbReference type="OrthoDB" id="6339452at2759"/>
<reference evidence="4" key="2">
    <citation type="submission" date="2020-05" db="UniProtKB">
        <authorList>
            <consortium name="EnsemblMetazoa"/>
        </authorList>
    </citation>
    <scope>IDENTIFICATION</scope>
</reference>
<dbReference type="EMBL" id="KE524878">
    <property type="protein sequence ID" value="KFB38141.1"/>
    <property type="molecule type" value="Genomic_DNA"/>
</dbReference>
<dbReference type="STRING" id="74873.A0A084VJJ7"/>
<evidence type="ECO:0000256" key="1">
    <source>
        <dbReference type="ARBA" id="ARBA00024195"/>
    </source>
</evidence>
<dbReference type="InterPro" id="IPR009003">
    <property type="entry name" value="Peptidase_S1_PA"/>
</dbReference>
<gene>
    <name evidence="3" type="ORF">ZHAS_00005431</name>
</gene>
<dbReference type="InterPro" id="IPR051333">
    <property type="entry name" value="CLIP_Serine_Protease"/>
</dbReference>
<evidence type="ECO:0000313" key="5">
    <source>
        <dbReference type="Proteomes" id="UP000030765"/>
    </source>
</evidence>
<protein>
    <submittedName>
        <fullName evidence="4">Peptidase S1 domain-containing protein</fullName>
    </submittedName>
</protein>
<dbReference type="InterPro" id="IPR043504">
    <property type="entry name" value="Peptidase_S1_PA_chymotrypsin"/>
</dbReference>
<dbReference type="VEuPathDB" id="VectorBase:ASIC005431"/>
<dbReference type="EnsemblMetazoa" id="ASIC005431-RA">
    <property type="protein sequence ID" value="ASIC005431-PA"/>
    <property type="gene ID" value="ASIC005431"/>
</dbReference>
<sequence>MEYGNLTARGSYILPLPMHVKPIYVTSHDCKKVVQLISGGKPAEDGEFPHHALLGYLKNGNANEFVFGCGGTLISDRHVLTAAHCFAMEYPSIVRLGVYNLENDYGHEVPIEGFLRHPDHKFGRVHHDIALVKLKKSAVVWMPQEPCDGNIVFVVCFYRYVVLPKTNN</sequence>
<dbReference type="PROSITE" id="PS50240">
    <property type="entry name" value="TRYPSIN_DOM"/>
    <property type="match status" value="1"/>
</dbReference>
<dbReference type="PANTHER" id="PTHR24260">
    <property type="match status" value="1"/>
</dbReference>
<dbReference type="EMBL" id="ATLV01013659">
    <property type="status" value="NOT_ANNOTATED_CDS"/>
    <property type="molecule type" value="Genomic_DNA"/>
</dbReference>
<dbReference type="EMBL" id="ATLV01013660">
    <property type="status" value="NOT_ANNOTATED_CDS"/>
    <property type="molecule type" value="Genomic_DNA"/>
</dbReference>
<dbReference type="SMART" id="SM00020">
    <property type="entry name" value="Tryp_SPc"/>
    <property type="match status" value="1"/>
</dbReference>
<dbReference type="Gene3D" id="2.40.10.10">
    <property type="entry name" value="Trypsin-like serine proteases"/>
    <property type="match status" value="1"/>
</dbReference>
<reference evidence="3 5" key="1">
    <citation type="journal article" date="2014" name="BMC Genomics">
        <title>Genome sequence of Anopheles sinensis provides insight into genetics basis of mosquito competence for malaria parasites.</title>
        <authorList>
            <person name="Zhou D."/>
            <person name="Zhang D."/>
            <person name="Ding G."/>
            <person name="Shi L."/>
            <person name="Hou Q."/>
            <person name="Ye Y."/>
            <person name="Xu Y."/>
            <person name="Zhou H."/>
            <person name="Xiong C."/>
            <person name="Li S."/>
            <person name="Yu J."/>
            <person name="Hong S."/>
            <person name="Yu X."/>
            <person name="Zou P."/>
            <person name="Chen C."/>
            <person name="Chang X."/>
            <person name="Wang W."/>
            <person name="Lv Y."/>
            <person name="Sun Y."/>
            <person name="Ma L."/>
            <person name="Shen B."/>
            <person name="Zhu C."/>
        </authorList>
    </citation>
    <scope>NUCLEOTIDE SEQUENCE [LARGE SCALE GENOMIC DNA]</scope>
</reference>
<dbReference type="PROSITE" id="PS00134">
    <property type="entry name" value="TRYPSIN_HIS"/>
    <property type="match status" value="1"/>
</dbReference>
<dbReference type="InterPro" id="IPR001254">
    <property type="entry name" value="Trypsin_dom"/>
</dbReference>
<feature type="domain" description="Peptidase S1" evidence="2">
    <location>
        <begin position="37"/>
        <end position="168"/>
    </location>
</feature>
<organism evidence="3">
    <name type="scientific">Anopheles sinensis</name>
    <name type="common">Mosquito</name>
    <dbReference type="NCBI Taxonomy" id="74873"/>
    <lineage>
        <taxon>Eukaryota</taxon>
        <taxon>Metazoa</taxon>
        <taxon>Ecdysozoa</taxon>
        <taxon>Arthropoda</taxon>
        <taxon>Hexapoda</taxon>
        <taxon>Insecta</taxon>
        <taxon>Pterygota</taxon>
        <taxon>Neoptera</taxon>
        <taxon>Endopterygota</taxon>
        <taxon>Diptera</taxon>
        <taxon>Nematocera</taxon>
        <taxon>Culicoidea</taxon>
        <taxon>Culicidae</taxon>
        <taxon>Anophelinae</taxon>
        <taxon>Anopheles</taxon>
    </lineage>
</organism>
<dbReference type="GO" id="GO:0006508">
    <property type="term" value="P:proteolysis"/>
    <property type="evidence" value="ECO:0007669"/>
    <property type="project" value="InterPro"/>
</dbReference>
<evidence type="ECO:0000313" key="4">
    <source>
        <dbReference type="EnsemblMetazoa" id="ASIC005431-PA"/>
    </source>
</evidence>
<comment type="similarity">
    <text evidence="1">Belongs to the peptidase S1 family. CLIP subfamily.</text>
</comment>
<dbReference type="AlphaFoldDB" id="A0A084VJJ7"/>
<dbReference type="InterPro" id="IPR001314">
    <property type="entry name" value="Peptidase_S1A"/>
</dbReference>